<gene>
    <name evidence="2" type="ordered locus">Sare_4573</name>
</gene>
<dbReference type="HOGENOM" id="CLU_2883236_0_0_11"/>
<feature type="compositionally biased region" description="Basic and acidic residues" evidence="1">
    <location>
        <begin position="1"/>
        <end position="10"/>
    </location>
</feature>
<dbReference type="AlphaFoldDB" id="A8M6X3"/>
<feature type="region of interest" description="Disordered" evidence="1">
    <location>
        <begin position="1"/>
        <end position="20"/>
    </location>
</feature>
<protein>
    <submittedName>
        <fullName evidence="2">Uncharacterized protein</fullName>
    </submittedName>
</protein>
<sequence length="63" mass="6887">MFQYEAEKRNNAGALGPRSPALFSASSCSLEGQSRWWILEPVANEISGFARRATIEAKFPAVA</sequence>
<accession>A8M6X3</accession>
<dbReference type="KEGG" id="saq:Sare_4573"/>
<organism evidence="2">
    <name type="scientific">Salinispora arenicola (strain CNS-205)</name>
    <dbReference type="NCBI Taxonomy" id="391037"/>
    <lineage>
        <taxon>Bacteria</taxon>
        <taxon>Bacillati</taxon>
        <taxon>Actinomycetota</taxon>
        <taxon>Actinomycetes</taxon>
        <taxon>Micromonosporales</taxon>
        <taxon>Micromonosporaceae</taxon>
        <taxon>Salinispora</taxon>
    </lineage>
</organism>
<reference evidence="2" key="1">
    <citation type="submission" date="2007-10" db="EMBL/GenBank/DDBJ databases">
        <title>Complete sequence of Salinispora arenicola CNS-205.</title>
        <authorList>
            <consortium name="US DOE Joint Genome Institute"/>
            <person name="Copeland A."/>
            <person name="Lucas S."/>
            <person name="Lapidus A."/>
            <person name="Barry K."/>
            <person name="Glavina del Rio T."/>
            <person name="Dalin E."/>
            <person name="Tice H."/>
            <person name="Pitluck S."/>
            <person name="Foster B."/>
            <person name="Schmutz J."/>
            <person name="Larimer F."/>
            <person name="Land M."/>
            <person name="Hauser L."/>
            <person name="Kyrpides N."/>
            <person name="Ivanova N."/>
            <person name="Jensen P.R."/>
            <person name="Moore B.S."/>
            <person name="Penn K."/>
            <person name="Jenkins C."/>
            <person name="Udwary D."/>
            <person name="Xiang L."/>
            <person name="Gontang E."/>
            <person name="Richardson P."/>
        </authorList>
    </citation>
    <scope>NUCLEOTIDE SEQUENCE [LARGE SCALE GENOMIC DNA]</scope>
    <source>
        <strain evidence="2">CNS-205</strain>
    </source>
</reference>
<name>A8M6X3_SALAI</name>
<proteinExistence type="predicted"/>
<dbReference type="EMBL" id="CP000850">
    <property type="protein sequence ID" value="ABW00341.1"/>
    <property type="molecule type" value="Genomic_DNA"/>
</dbReference>
<evidence type="ECO:0000256" key="1">
    <source>
        <dbReference type="SAM" id="MobiDB-lite"/>
    </source>
</evidence>
<evidence type="ECO:0000313" key="2">
    <source>
        <dbReference type="EMBL" id="ABW00341.1"/>
    </source>
</evidence>